<keyword evidence="2" id="KW-1185">Reference proteome</keyword>
<dbReference type="PANTHER" id="PTHR40866:SF1">
    <property type="entry name" value="BED-TYPE DOMAIN-CONTAINING PROTEIN"/>
    <property type="match status" value="1"/>
</dbReference>
<dbReference type="AlphaFoldDB" id="A0A8J5MHJ6"/>
<reference evidence="1" key="1">
    <citation type="submission" date="2021-01" db="EMBL/GenBank/DDBJ databases">
        <title>Phytophthora aleatoria, a newly-described species from Pinus radiata is distinct from Phytophthora cactorum isolates based on comparative genomics.</title>
        <authorList>
            <person name="Mcdougal R."/>
            <person name="Panda P."/>
            <person name="Williams N."/>
            <person name="Studholme D.J."/>
        </authorList>
    </citation>
    <scope>NUCLEOTIDE SEQUENCE</scope>
    <source>
        <strain evidence="1">NZFS 4037</strain>
    </source>
</reference>
<name>A0A8J5MHJ6_9STRA</name>
<dbReference type="PANTHER" id="PTHR40866">
    <property type="entry name" value="BED-TYPE DOMAIN-CONTAINING PROTEIN"/>
    <property type="match status" value="1"/>
</dbReference>
<gene>
    <name evidence="1" type="ORF">JG688_00003334</name>
</gene>
<organism evidence="1 2">
    <name type="scientific">Phytophthora aleatoria</name>
    <dbReference type="NCBI Taxonomy" id="2496075"/>
    <lineage>
        <taxon>Eukaryota</taxon>
        <taxon>Sar</taxon>
        <taxon>Stramenopiles</taxon>
        <taxon>Oomycota</taxon>
        <taxon>Peronosporomycetes</taxon>
        <taxon>Peronosporales</taxon>
        <taxon>Peronosporaceae</taxon>
        <taxon>Phytophthora</taxon>
    </lineage>
</organism>
<sequence length="420" mass="46862">MLDFAMFASLPLLDEEGVLTGYHVYTARGKRRKHAPKDGYINLATHARTAHANFESDMRDASPAATKTLVYTNLAFVSVDALLSNMESLTKIVGSVVGKEMPEDFGLILDDCSFGTEQYQAVYGCYSTPSGPRYPLLSMAPVMDETGDHLTAEGRLMAIERFLSFFWDDYRRGKFLVGDNCAVNKRLASFMKAPLVGFLRQDTPGTSTFSMIERYFRLREFLPADDDDIADLLPSRSVHRKLEDLLSKLHCVESISKMLKSDGLTLLDARDLFDGLLEMRPTFSNYLGKCLLMHSPVFEAAEVKVLAGEATSLTAEEASELEPFKMGVGALSSAEVVSSEVKEGFADRILKRRKVSVDPAMYKLLSAISPTPNIVERLFSVARGVLRHERRRLSPMKLEMILFLKVNEGYWDVTTVEASL</sequence>
<evidence type="ECO:0000313" key="1">
    <source>
        <dbReference type="EMBL" id="KAG6973864.1"/>
    </source>
</evidence>
<evidence type="ECO:0000313" key="2">
    <source>
        <dbReference type="Proteomes" id="UP000709295"/>
    </source>
</evidence>
<dbReference type="EMBL" id="JAENGY010000102">
    <property type="protein sequence ID" value="KAG6973864.1"/>
    <property type="molecule type" value="Genomic_DNA"/>
</dbReference>
<accession>A0A8J5MHJ6</accession>
<comment type="caution">
    <text evidence="1">The sequence shown here is derived from an EMBL/GenBank/DDBJ whole genome shotgun (WGS) entry which is preliminary data.</text>
</comment>
<proteinExistence type="predicted"/>
<dbReference type="Proteomes" id="UP000709295">
    <property type="component" value="Unassembled WGS sequence"/>
</dbReference>
<evidence type="ECO:0008006" key="3">
    <source>
        <dbReference type="Google" id="ProtNLM"/>
    </source>
</evidence>
<protein>
    <recommendedName>
        <fullName evidence="3">HAT C-terminal dimerisation domain-containing protein</fullName>
    </recommendedName>
</protein>